<dbReference type="PANTHER" id="PTHR43658:SF8">
    <property type="entry name" value="17-BETA-HYDROXYSTEROID DEHYDROGENASE 14-RELATED"/>
    <property type="match status" value="1"/>
</dbReference>
<evidence type="ECO:0000256" key="1">
    <source>
        <dbReference type="ARBA" id="ARBA00023002"/>
    </source>
</evidence>
<dbReference type="PRINTS" id="PR00081">
    <property type="entry name" value="GDHRDH"/>
</dbReference>
<dbReference type="SUPFAM" id="SSF51735">
    <property type="entry name" value="NAD(P)-binding Rossmann-fold domains"/>
    <property type="match status" value="1"/>
</dbReference>
<evidence type="ECO:0000313" key="4">
    <source>
        <dbReference type="Proteomes" id="UP001359886"/>
    </source>
</evidence>
<dbReference type="PANTHER" id="PTHR43658">
    <property type="entry name" value="SHORT-CHAIN DEHYDROGENASE/REDUCTASE"/>
    <property type="match status" value="1"/>
</dbReference>
<evidence type="ECO:0000313" key="3">
    <source>
        <dbReference type="EMBL" id="MEJ8568575.1"/>
    </source>
</evidence>
<keyword evidence="4" id="KW-1185">Reference proteome</keyword>
<accession>A0AAW9RIC1</accession>
<sequence length="254" mass="26426">MDLKEKVAVVTGGASGLGKATVQVLHDAGARVAIFDMNEQEGAALAEKLGSGVISCGVNIADDDSIAAGIASVVDAWGAVHVGVNCAGRGGGATKTLGRKGRFPMPLFRDVININLIGTFSVVSQLAEVMANNDPDPSGERGVIINAASIAAYEGQRGQVAYAASKGGMISLTLPIARDLAYYGIRMMSVAPGVFDTPILKGITPELKQSLAKDIPFPPRLGDPPEFAELVRHIAENPYLNGETIRLDGALRMT</sequence>
<dbReference type="Gene3D" id="3.40.50.720">
    <property type="entry name" value="NAD(P)-binding Rossmann-like Domain"/>
    <property type="match status" value="1"/>
</dbReference>
<comment type="caution">
    <text evidence="3">The sequence shown here is derived from an EMBL/GenBank/DDBJ whole genome shotgun (WGS) entry which is preliminary data.</text>
</comment>
<dbReference type="PRINTS" id="PR00080">
    <property type="entry name" value="SDRFAMILY"/>
</dbReference>
<dbReference type="Proteomes" id="UP001359886">
    <property type="component" value="Unassembled WGS sequence"/>
</dbReference>
<dbReference type="GO" id="GO:0016491">
    <property type="term" value="F:oxidoreductase activity"/>
    <property type="evidence" value="ECO:0007669"/>
    <property type="project" value="UniProtKB-KW"/>
</dbReference>
<name>A0AAW9RIC1_9GAMM</name>
<reference evidence="3 4" key="1">
    <citation type="submission" date="2024-02" db="EMBL/GenBank/DDBJ databases">
        <title>A novel Wenzhouxiangellaceae bacterium, isolated from coastal sediments.</title>
        <authorList>
            <person name="Du Z.-J."/>
            <person name="Ye Y.-Q."/>
            <person name="Zhang X.-Y."/>
        </authorList>
    </citation>
    <scope>NUCLEOTIDE SEQUENCE [LARGE SCALE GENOMIC DNA]</scope>
    <source>
        <strain evidence="3 4">CH-27</strain>
    </source>
</reference>
<dbReference type="PROSITE" id="PS00061">
    <property type="entry name" value="ADH_SHORT"/>
    <property type="match status" value="1"/>
</dbReference>
<organism evidence="3 4">
    <name type="scientific">Elongatibacter sediminis</name>
    <dbReference type="NCBI Taxonomy" id="3119006"/>
    <lineage>
        <taxon>Bacteria</taxon>
        <taxon>Pseudomonadati</taxon>
        <taxon>Pseudomonadota</taxon>
        <taxon>Gammaproteobacteria</taxon>
        <taxon>Chromatiales</taxon>
        <taxon>Wenzhouxiangellaceae</taxon>
        <taxon>Elongatibacter</taxon>
    </lineage>
</organism>
<dbReference type="Pfam" id="PF00106">
    <property type="entry name" value="adh_short"/>
    <property type="match status" value="1"/>
</dbReference>
<dbReference type="AlphaFoldDB" id="A0AAW9RIC1"/>
<keyword evidence="1" id="KW-0560">Oxidoreductase</keyword>
<comment type="similarity">
    <text evidence="2">Belongs to the short-chain dehydrogenases/reductases (SDR) family.</text>
</comment>
<evidence type="ECO:0000256" key="2">
    <source>
        <dbReference type="RuleBase" id="RU000363"/>
    </source>
</evidence>
<dbReference type="EMBL" id="JAZHOG010000008">
    <property type="protein sequence ID" value="MEJ8568575.1"/>
    <property type="molecule type" value="Genomic_DNA"/>
</dbReference>
<proteinExistence type="inferred from homology"/>
<dbReference type="InterPro" id="IPR020904">
    <property type="entry name" value="Sc_DH/Rdtase_CS"/>
</dbReference>
<dbReference type="InterPro" id="IPR036291">
    <property type="entry name" value="NAD(P)-bd_dom_sf"/>
</dbReference>
<dbReference type="InterPro" id="IPR002347">
    <property type="entry name" value="SDR_fam"/>
</dbReference>
<gene>
    <name evidence="3" type="ORF">V3330_13160</name>
</gene>
<protein>
    <submittedName>
        <fullName evidence="3">SDR family NAD(P)-dependent oxidoreductase</fullName>
    </submittedName>
</protein>
<dbReference type="RefSeq" id="WP_354695895.1">
    <property type="nucleotide sequence ID" value="NZ_JAZHOG010000008.1"/>
</dbReference>